<name>A0A4C1TLK0_EUMVA</name>
<reference evidence="2 3" key="1">
    <citation type="journal article" date="2019" name="Commun. Biol.">
        <title>The bagworm genome reveals a unique fibroin gene that provides high tensile strength.</title>
        <authorList>
            <person name="Kono N."/>
            <person name="Nakamura H."/>
            <person name="Ohtoshi R."/>
            <person name="Tomita M."/>
            <person name="Numata K."/>
            <person name="Arakawa K."/>
        </authorList>
    </citation>
    <scope>NUCLEOTIDE SEQUENCE [LARGE SCALE GENOMIC DNA]</scope>
</reference>
<sequence length="84" mass="9271">MIKSERRNDVTPRTPDDAELPSGKRASESSKSRLPPSPVDTCNPREVTSALPASRIERISKREGLMGRCGVIEGEWPPVLSQTR</sequence>
<evidence type="ECO:0000313" key="3">
    <source>
        <dbReference type="Proteomes" id="UP000299102"/>
    </source>
</evidence>
<comment type="caution">
    <text evidence="2">The sequence shown here is derived from an EMBL/GenBank/DDBJ whole genome shotgun (WGS) entry which is preliminary data.</text>
</comment>
<accession>A0A4C1TLK0</accession>
<evidence type="ECO:0000256" key="1">
    <source>
        <dbReference type="SAM" id="MobiDB-lite"/>
    </source>
</evidence>
<feature type="compositionally biased region" description="Basic and acidic residues" evidence="1">
    <location>
        <begin position="1"/>
        <end position="16"/>
    </location>
</feature>
<gene>
    <name evidence="2" type="ORF">EVAR_11394_1</name>
</gene>
<protein>
    <submittedName>
        <fullName evidence="2">Uncharacterized protein</fullName>
    </submittedName>
</protein>
<feature type="region of interest" description="Disordered" evidence="1">
    <location>
        <begin position="1"/>
        <end position="55"/>
    </location>
</feature>
<dbReference type="OrthoDB" id="7508756at2759"/>
<organism evidence="2 3">
    <name type="scientific">Eumeta variegata</name>
    <name type="common">Bagworm moth</name>
    <name type="synonym">Eumeta japonica</name>
    <dbReference type="NCBI Taxonomy" id="151549"/>
    <lineage>
        <taxon>Eukaryota</taxon>
        <taxon>Metazoa</taxon>
        <taxon>Ecdysozoa</taxon>
        <taxon>Arthropoda</taxon>
        <taxon>Hexapoda</taxon>
        <taxon>Insecta</taxon>
        <taxon>Pterygota</taxon>
        <taxon>Neoptera</taxon>
        <taxon>Endopterygota</taxon>
        <taxon>Lepidoptera</taxon>
        <taxon>Glossata</taxon>
        <taxon>Ditrysia</taxon>
        <taxon>Tineoidea</taxon>
        <taxon>Psychidae</taxon>
        <taxon>Oiketicinae</taxon>
        <taxon>Eumeta</taxon>
    </lineage>
</organism>
<dbReference type="Proteomes" id="UP000299102">
    <property type="component" value="Unassembled WGS sequence"/>
</dbReference>
<dbReference type="AlphaFoldDB" id="A0A4C1TLK0"/>
<dbReference type="EMBL" id="BGZK01000069">
    <property type="protein sequence ID" value="GBP15086.1"/>
    <property type="molecule type" value="Genomic_DNA"/>
</dbReference>
<evidence type="ECO:0000313" key="2">
    <source>
        <dbReference type="EMBL" id="GBP15086.1"/>
    </source>
</evidence>
<proteinExistence type="predicted"/>
<keyword evidence="3" id="KW-1185">Reference proteome</keyword>